<name>A0AAE0ZXX6_9GAST</name>
<dbReference type="EMBL" id="JAWDGP010003066">
    <property type="protein sequence ID" value="KAK3777590.1"/>
    <property type="molecule type" value="Genomic_DNA"/>
</dbReference>
<dbReference type="Proteomes" id="UP001283361">
    <property type="component" value="Unassembled WGS sequence"/>
</dbReference>
<keyword evidence="2" id="KW-1185">Reference proteome</keyword>
<comment type="caution">
    <text evidence="1">The sequence shown here is derived from an EMBL/GenBank/DDBJ whole genome shotgun (WGS) entry which is preliminary data.</text>
</comment>
<proteinExistence type="predicted"/>
<gene>
    <name evidence="1" type="ORF">RRG08_021707</name>
</gene>
<organism evidence="1 2">
    <name type="scientific">Elysia crispata</name>
    <name type="common">lettuce slug</name>
    <dbReference type="NCBI Taxonomy" id="231223"/>
    <lineage>
        <taxon>Eukaryota</taxon>
        <taxon>Metazoa</taxon>
        <taxon>Spiralia</taxon>
        <taxon>Lophotrochozoa</taxon>
        <taxon>Mollusca</taxon>
        <taxon>Gastropoda</taxon>
        <taxon>Heterobranchia</taxon>
        <taxon>Euthyneura</taxon>
        <taxon>Panpulmonata</taxon>
        <taxon>Sacoglossa</taxon>
        <taxon>Placobranchoidea</taxon>
        <taxon>Plakobranchidae</taxon>
        <taxon>Elysia</taxon>
    </lineage>
</organism>
<evidence type="ECO:0000313" key="2">
    <source>
        <dbReference type="Proteomes" id="UP001283361"/>
    </source>
</evidence>
<accession>A0AAE0ZXX6</accession>
<protein>
    <submittedName>
        <fullName evidence="1">Uncharacterized protein</fullName>
    </submittedName>
</protein>
<evidence type="ECO:0000313" key="1">
    <source>
        <dbReference type="EMBL" id="KAK3777590.1"/>
    </source>
</evidence>
<reference evidence="1" key="1">
    <citation type="journal article" date="2023" name="G3 (Bethesda)">
        <title>A reference genome for the long-term kleptoplast-retaining sea slug Elysia crispata morphotype clarki.</title>
        <authorList>
            <person name="Eastman K.E."/>
            <person name="Pendleton A.L."/>
            <person name="Shaikh M.A."/>
            <person name="Suttiyut T."/>
            <person name="Ogas R."/>
            <person name="Tomko P."/>
            <person name="Gavelis G."/>
            <person name="Widhalm J.R."/>
            <person name="Wisecaver J.H."/>
        </authorList>
    </citation>
    <scope>NUCLEOTIDE SEQUENCE</scope>
    <source>
        <strain evidence="1">ECLA1</strain>
    </source>
</reference>
<sequence length="84" mass="9390">MMVVDHIYLKATSTKLALKDSYFDVLYFTPQNPSEPANSINEGTILSVAWSQDLFVSVMDLLDSHDVFISPEARTFNLCSTSLV</sequence>
<dbReference type="AlphaFoldDB" id="A0AAE0ZXX6"/>